<keyword evidence="2" id="KW-1185">Reference proteome</keyword>
<organism evidence="1 2">
    <name type="scientific">Plakobranchus ocellatus</name>
    <dbReference type="NCBI Taxonomy" id="259542"/>
    <lineage>
        <taxon>Eukaryota</taxon>
        <taxon>Metazoa</taxon>
        <taxon>Spiralia</taxon>
        <taxon>Lophotrochozoa</taxon>
        <taxon>Mollusca</taxon>
        <taxon>Gastropoda</taxon>
        <taxon>Heterobranchia</taxon>
        <taxon>Euthyneura</taxon>
        <taxon>Panpulmonata</taxon>
        <taxon>Sacoglossa</taxon>
        <taxon>Placobranchoidea</taxon>
        <taxon>Plakobranchidae</taxon>
        <taxon>Plakobranchus</taxon>
    </lineage>
</organism>
<dbReference type="Proteomes" id="UP000735302">
    <property type="component" value="Unassembled WGS sequence"/>
</dbReference>
<reference evidence="1 2" key="1">
    <citation type="journal article" date="2021" name="Elife">
        <title>Chloroplast acquisition without the gene transfer in kleptoplastic sea slugs, Plakobranchus ocellatus.</title>
        <authorList>
            <person name="Maeda T."/>
            <person name="Takahashi S."/>
            <person name="Yoshida T."/>
            <person name="Shimamura S."/>
            <person name="Takaki Y."/>
            <person name="Nagai Y."/>
            <person name="Toyoda A."/>
            <person name="Suzuki Y."/>
            <person name="Arimoto A."/>
            <person name="Ishii H."/>
            <person name="Satoh N."/>
            <person name="Nishiyama T."/>
            <person name="Hasebe M."/>
            <person name="Maruyama T."/>
            <person name="Minagawa J."/>
            <person name="Obokata J."/>
            <person name="Shigenobu S."/>
        </authorList>
    </citation>
    <scope>NUCLEOTIDE SEQUENCE [LARGE SCALE GENOMIC DNA]</scope>
</reference>
<keyword evidence="1" id="KW-0548">Nucleotidyltransferase</keyword>
<dbReference type="GO" id="GO:0003964">
    <property type="term" value="F:RNA-directed DNA polymerase activity"/>
    <property type="evidence" value="ECO:0007669"/>
    <property type="project" value="UniProtKB-KW"/>
</dbReference>
<sequence length="105" mass="11580">MLKRKAGSQWHGSEASQQASVSLQAIDKCGLPGKYKAWFLQCVRVCPNTPVAISSMQISTSTVESIEAKINSFTRKWKEVPTSQKDVATYCPKFSKAQTLPEVNS</sequence>
<protein>
    <submittedName>
        <fullName evidence="1">Reverse transcriptase</fullName>
    </submittedName>
</protein>
<name>A0AAV4AWS2_9GAST</name>
<evidence type="ECO:0000313" key="1">
    <source>
        <dbReference type="EMBL" id="GFO11722.1"/>
    </source>
</evidence>
<comment type="caution">
    <text evidence="1">The sequence shown here is derived from an EMBL/GenBank/DDBJ whole genome shotgun (WGS) entry which is preliminary data.</text>
</comment>
<evidence type="ECO:0000313" key="2">
    <source>
        <dbReference type="Proteomes" id="UP000735302"/>
    </source>
</evidence>
<dbReference type="EMBL" id="BLXT01004326">
    <property type="protein sequence ID" value="GFO11722.1"/>
    <property type="molecule type" value="Genomic_DNA"/>
</dbReference>
<dbReference type="AlphaFoldDB" id="A0AAV4AWS2"/>
<keyword evidence="1" id="KW-0695">RNA-directed DNA polymerase</keyword>
<proteinExistence type="predicted"/>
<accession>A0AAV4AWS2</accession>
<keyword evidence="1" id="KW-0808">Transferase</keyword>
<gene>
    <name evidence="1" type="ORF">PoB_003822700</name>
</gene>